<protein>
    <submittedName>
        <fullName evidence="12">Probable polygalacturonase At3g15720</fullName>
    </submittedName>
</protein>
<dbReference type="InterPro" id="IPR000743">
    <property type="entry name" value="Glyco_hydro_28"/>
</dbReference>
<gene>
    <name evidence="12" type="primary">LOC101509627</name>
</gene>
<feature type="active site" evidence="8">
    <location>
        <position position="248"/>
    </location>
</feature>
<dbReference type="SUPFAM" id="SSF51126">
    <property type="entry name" value="Pectin lyase-like"/>
    <property type="match status" value="1"/>
</dbReference>
<evidence type="ECO:0000256" key="8">
    <source>
        <dbReference type="PROSITE-ProRule" id="PRU10052"/>
    </source>
</evidence>
<dbReference type="OrthoDB" id="187139at2759"/>
<evidence type="ECO:0000256" key="1">
    <source>
        <dbReference type="ARBA" id="ARBA00004191"/>
    </source>
</evidence>
<evidence type="ECO:0000256" key="9">
    <source>
        <dbReference type="RuleBase" id="RU361169"/>
    </source>
</evidence>
<feature type="signal peptide" evidence="10">
    <location>
        <begin position="1"/>
        <end position="19"/>
    </location>
</feature>
<keyword evidence="3" id="KW-0134">Cell wall</keyword>
<name>A0A1S2Y7G5_CICAR</name>
<keyword evidence="11" id="KW-1185">Reference proteome</keyword>
<dbReference type="SMART" id="SM00710">
    <property type="entry name" value="PbH1"/>
    <property type="match status" value="7"/>
</dbReference>
<dbReference type="GeneID" id="101509627"/>
<dbReference type="Gene3D" id="2.160.20.10">
    <property type="entry name" value="Single-stranded right-handed beta-helix, Pectin lyase-like"/>
    <property type="match status" value="1"/>
</dbReference>
<dbReference type="AlphaFoldDB" id="A0A1S2Y7G5"/>
<dbReference type="GO" id="GO:0071555">
    <property type="term" value="P:cell wall organization"/>
    <property type="evidence" value="ECO:0007669"/>
    <property type="project" value="UniProtKB-KW"/>
</dbReference>
<evidence type="ECO:0000256" key="4">
    <source>
        <dbReference type="ARBA" id="ARBA00022525"/>
    </source>
</evidence>
<keyword evidence="4" id="KW-0964">Secreted</keyword>
<dbReference type="eggNOG" id="ENOG502QST2">
    <property type="taxonomic scope" value="Eukaryota"/>
</dbReference>
<dbReference type="PaxDb" id="3827-XP_004500601.1"/>
<dbReference type="InterPro" id="IPR006626">
    <property type="entry name" value="PbH1"/>
</dbReference>
<evidence type="ECO:0000256" key="6">
    <source>
        <dbReference type="ARBA" id="ARBA00023295"/>
    </source>
</evidence>
<keyword evidence="7" id="KW-0961">Cell wall biogenesis/degradation</keyword>
<reference evidence="11" key="1">
    <citation type="journal article" date="2013" name="Nat. Biotechnol.">
        <title>Draft genome sequence of chickpea (Cicer arietinum) provides a resource for trait improvement.</title>
        <authorList>
            <person name="Varshney R.K."/>
            <person name="Song C."/>
            <person name="Saxena R.K."/>
            <person name="Azam S."/>
            <person name="Yu S."/>
            <person name="Sharpe A.G."/>
            <person name="Cannon S."/>
            <person name="Baek J."/>
            <person name="Rosen B.D."/>
            <person name="Tar'an B."/>
            <person name="Millan T."/>
            <person name="Zhang X."/>
            <person name="Ramsay L.D."/>
            <person name="Iwata A."/>
            <person name="Wang Y."/>
            <person name="Nelson W."/>
            <person name="Farmer A.D."/>
            <person name="Gaur P.M."/>
            <person name="Soderlund C."/>
            <person name="Penmetsa R.V."/>
            <person name="Xu C."/>
            <person name="Bharti A.K."/>
            <person name="He W."/>
            <person name="Winter P."/>
            <person name="Zhao S."/>
            <person name="Hane J.K."/>
            <person name="Carrasquilla-Garcia N."/>
            <person name="Condie J.A."/>
            <person name="Upadhyaya H.D."/>
            <person name="Luo M.C."/>
            <person name="Thudi M."/>
            <person name="Gowda C.L."/>
            <person name="Singh N.P."/>
            <person name="Lichtenzveig J."/>
            <person name="Gali K.K."/>
            <person name="Rubio J."/>
            <person name="Nadarajan N."/>
            <person name="Dolezel J."/>
            <person name="Bansal K.C."/>
            <person name="Xu X."/>
            <person name="Edwards D."/>
            <person name="Zhang G."/>
            <person name="Kahl G."/>
            <person name="Gil J."/>
            <person name="Singh K.B."/>
            <person name="Datta S.K."/>
            <person name="Jackson S.A."/>
            <person name="Wang J."/>
            <person name="Cook D.R."/>
        </authorList>
    </citation>
    <scope>NUCLEOTIDE SEQUENCE [LARGE SCALE GENOMIC DNA]</scope>
    <source>
        <strain evidence="11">cv. CDC Frontier</strain>
    </source>
</reference>
<dbReference type="STRING" id="3827.A0A1S2Y7G5"/>
<evidence type="ECO:0000256" key="2">
    <source>
        <dbReference type="ARBA" id="ARBA00008834"/>
    </source>
</evidence>
<evidence type="ECO:0000313" key="11">
    <source>
        <dbReference type="Proteomes" id="UP000087171"/>
    </source>
</evidence>
<dbReference type="RefSeq" id="XP_004500601.1">
    <property type="nucleotide sequence ID" value="XM_004500544.1"/>
</dbReference>
<keyword evidence="10" id="KW-0732">Signal</keyword>
<dbReference type="Pfam" id="PF00295">
    <property type="entry name" value="Glyco_hydro_28"/>
    <property type="match status" value="1"/>
</dbReference>
<organism evidence="11 12">
    <name type="scientific">Cicer arietinum</name>
    <name type="common">Chickpea</name>
    <name type="synonym">Garbanzo</name>
    <dbReference type="NCBI Taxonomy" id="3827"/>
    <lineage>
        <taxon>Eukaryota</taxon>
        <taxon>Viridiplantae</taxon>
        <taxon>Streptophyta</taxon>
        <taxon>Embryophyta</taxon>
        <taxon>Tracheophyta</taxon>
        <taxon>Spermatophyta</taxon>
        <taxon>Magnoliopsida</taxon>
        <taxon>eudicotyledons</taxon>
        <taxon>Gunneridae</taxon>
        <taxon>Pentapetalae</taxon>
        <taxon>rosids</taxon>
        <taxon>fabids</taxon>
        <taxon>Fabales</taxon>
        <taxon>Fabaceae</taxon>
        <taxon>Papilionoideae</taxon>
        <taxon>50 kb inversion clade</taxon>
        <taxon>NPAAA clade</taxon>
        <taxon>Hologalegina</taxon>
        <taxon>IRL clade</taxon>
        <taxon>Cicereae</taxon>
        <taxon>Cicer</taxon>
    </lineage>
</organism>
<evidence type="ECO:0000256" key="5">
    <source>
        <dbReference type="ARBA" id="ARBA00022801"/>
    </source>
</evidence>
<keyword evidence="6 9" id="KW-0326">Glycosidase</keyword>
<proteinExistence type="inferred from homology"/>
<dbReference type="InterPro" id="IPR012334">
    <property type="entry name" value="Pectin_lyas_fold"/>
</dbReference>
<dbReference type="KEGG" id="cam:101509627"/>
<sequence>MKVLYVILMCVIASPSLYARKTPQANSTFNVITYGAIGDGNTDDTNAFVKAWNDVCSTNLGTPTLIIPENKTFVLQQVLFQGPCKSATVTIKLQGTINAPNFSKASKWKVDGGGKWLKFSHINGLVVNGGGQINGQGEGWWKKFPKNRESKRPTALQFIGCQNLTVSNLTHINSAKNHISITSCQGVSISNLHIVAPGNSPNTDGIDISSSTNVAVTNSNIETGDDCIAINNGCSFINISGIFCGPGHGISVGSLGKGGSRNTVEEVYVKNCTFNGTTNGARIKTWPRGRGYAKNIRYENIKLIGVKNPVIIDQTYHPLDNYDNGSETLKVSNVTYKNIWGTSISKDAIQLNCGPEDGCTNIVLNHINITGVGKGKTFATCTNAHGSCSSSSPNVPCLSGKI</sequence>
<dbReference type="GO" id="GO:0004650">
    <property type="term" value="F:polygalacturonase activity"/>
    <property type="evidence" value="ECO:0007669"/>
    <property type="project" value="InterPro"/>
</dbReference>
<dbReference type="InterPro" id="IPR011050">
    <property type="entry name" value="Pectin_lyase_fold/virulence"/>
</dbReference>
<reference evidence="12" key="2">
    <citation type="submission" date="2025-08" db="UniProtKB">
        <authorList>
            <consortium name="RefSeq"/>
        </authorList>
    </citation>
    <scope>IDENTIFICATION</scope>
    <source>
        <tissue evidence="12">Etiolated seedlings</tissue>
    </source>
</reference>
<dbReference type="PROSITE" id="PS00502">
    <property type="entry name" value="POLYGALACTURONASE"/>
    <property type="match status" value="1"/>
</dbReference>
<accession>A0A1S2Y7G5</accession>
<dbReference type="GO" id="GO:0005975">
    <property type="term" value="P:carbohydrate metabolic process"/>
    <property type="evidence" value="ECO:0007669"/>
    <property type="project" value="InterPro"/>
</dbReference>
<evidence type="ECO:0000256" key="7">
    <source>
        <dbReference type="ARBA" id="ARBA00023316"/>
    </source>
</evidence>
<keyword evidence="5 9" id="KW-0378">Hydrolase</keyword>
<dbReference type="Proteomes" id="UP000087171">
    <property type="component" value="Chromosome Ca5"/>
</dbReference>
<evidence type="ECO:0000256" key="3">
    <source>
        <dbReference type="ARBA" id="ARBA00022512"/>
    </source>
</evidence>
<evidence type="ECO:0000313" key="12">
    <source>
        <dbReference type="RefSeq" id="XP_004500601.1"/>
    </source>
</evidence>
<comment type="subcellular location">
    <subcellularLocation>
        <location evidence="1">Secreted</location>
        <location evidence="1">Cell wall</location>
    </subcellularLocation>
</comment>
<comment type="similarity">
    <text evidence="2 9">Belongs to the glycosyl hydrolase 28 family.</text>
</comment>
<dbReference type="PANTHER" id="PTHR31375">
    <property type="match status" value="1"/>
</dbReference>
<feature type="chain" id="PRO_5010273391" evidence="10">
    <location>
        <begin position="20"/>
        <end position="402"/>
    </location>
</feature>
<evidence type="ECO:0000256" key="10">
    <source>
        <dbReference type="SAM" id="SignalP"/>
    </source>
</evidence>